<gene>
    <name evidence="11" type="primary">LOC109475657</name>
</gene>
<evidence type="ECO:0000256" key="6">
    <source>
        <dbReference type="PROSITE-ProRule" id="PRU00076"/>
    </source>
</evidence>
<dbReference type="SUPFAM" id="SSF56436">
    <property type="entry name" value="C-type lectin-like"/>
    <property type="match status" value="1"/>
</dbReference>
<evidence type="ECO:0000313" key="11">
    <source>
        <dbReference type="RefSeq" id="XP_019631971.1"/>
    </source>
</evidence>
<keyword evidence="5" id="KW-0325">Glycoprotein</keyword>
<dbReference type="Gene3D" id="2.10.25.10">
    <property type="entry name" value="Laminin"/>
    <property type="match status" value="3"/>
</dbReference>
<dbReference type="InterPro" id="IPR001304">
    <property type="entry name" value="C-type_lectin-like"/>
</dbReference>
<dbReference type="OrthoDB" id="6133475at2759"/>
<dbReference type="PROSITE" id="PS50026">
    <property type="entry name" value="EGF_3"/>
    <property type="match status" value="3"/>
</dbReference>
<keyword evidence="10" id="KW-1185">Reference proteome</keyword>
<keyword evidence="1 6" id="KW-0245">EGF-like domain</keyword>
<feature type="domain" description="EGF-like" evidence="8">
    <location>
        <begin position="276"/>
        <end position="311"/>
    </location>
</feature>
<feature type="disulfide bond" evidence="6">
    <location>
        <begin position="479"/>
        <end position="496"/>
    </location>
</feature>
<feature type="domain" description="EGF-like" evidence="8">
    <location>
        <begin position="470"/>
        <end position="508"/>
    </location>
</feature>
<feature type="disulfide bond" evidence="6">
    <location>
        <begin position="301"/>
        <end position="310"/>
    </location>
</feature>
<evidence type="ECO:0000256" key="4">
    <source>
        <dbReference type="ARBA" id="ARBA00023157"/>
    </source>
</evidence>
<dbReference type="InterPro" id="IPR016187">
    <property type="entry name" value="CTDL_fold"/>
</dbReference>
<evidence type="ECO:0000259" key="9">
    <source>
        <dbReference type="PROSITE" id="PS50041"/>
    </source>
</evidence>
<dbReference type="InterPro" id="IPR000152">
    <property type="entry name" value="EGF-type_Asp/Asn_hydroxyl_site"/>
</dbReference>
<dbReference type="SMART" id="SM00034">
    <property type="entry name" value="CLECT"/>
    <property type="match status" value="1"/>
</dbReference>
<dbReference type="Proteomes" id="UP000515135">
    <property type="component" value="Unplaced"/>
</dbReference>
<comment type="caution">
    <text evidence="6">Lacks conserved residue(s) required for the propagation of feature annotation.</text>
</comment>
<keyword evidence="2 7" id="KW-0732">Signal</keyword>
<dbReference type="GO" id="GO:0007219">
    <property type="term" value="P:Notch signaling pathway"/>
    <property type="evidence" value="ECO:0007669"/>
    <property type="project" value="TreeGrafter"/>
</dbReference>
<organism evidence="10 11">
    <name type="scientific">Branchiostoma belcheri</name>
    <name type="common">Amphioxus</name>
    <dbReference type="NCBI Taxonomy" id="7741"/>
    <lineage>
        <taxon>Eukaryota</taxon>
        <taxon>Metazoa</taxon>
        <taxon>Chordata</taxon>
        <taxon>Cephalochordata</taxon>
        <taxon>Leptocardii</taxon>
        <taxon>Amphioxiformes</taxon>
        <taxon>Branchiostomatidae</taxon>
        <taxon>Branchiostoma</taxon>
    </lineage>
</organism>
<evidence type="ECO:0000256" key="1">
    <source>
        <dbReference type="ARBA" id="ARBA00022536"/>
    </source>
</evidence>
<dbReference type="FunFam" id="2.10.25.10:FF:000004">
    <property type="entry name" value="Neurogenic locus notch 1"/>
    <property type="match status" value="1"/>
</dbReference>
<evidence type="ECO:0000256" key="5">
    <source>
        <dbReference type="ARBA" id="ARBA00023180"/>
    </source>
</evidence>
<feature type="domain" description="C-type lectin" evidence="9">
    <location>
        <begin position="353"/>
        <end position="468"/>
    </location>
</feature>
<feature type="chain" id="PRO_5028259373" evidence="7">
    <location>
        <begin position="21"/>
        <end position="597"/>
    </location>
</feature>
<feature type="disulfide bond" evidence="6">
    <location>
        <begin position="339"/>
        <end position="348"/>
    </location>
</feature>
<dbReference type="InterPro" id="IPR000742">
    <property type="entry name" value="EGF"/>
</dbReference>
<evidence type="ECO:0000259" key="8">
    <source>
        <dbReference type="PROSITE" id="PS50026"/>
    </source>
</evidence>
<evidence type="ECO:0000256" key="2">
    <source>
        <dbReference type="ARBA" id="ARBA00022729"/>
    </source>
</evidence>
<dbReference type="AlphaFoldDB" id="A0A6P4ZQQ4"/>
<sequence length="597" mass="64908">MATLLLFAAALVAWTGCSTGQQEYLATIGEWDFHKVPTVGPMTNTNVQAACAAAGMWNPCSYTGHGACGHGRTDCVSFDGGSASCRTLNVISDLLCGTTEAHTCKPLDDTFVYSPGWQSDDSAFGLDYDTGHWGMTGADYTDKYALCASHQEHLTTWDGWAFFKIRALGTMLNANIQATCERAGMSYPCWYTGHDPCVQHYYYSDNCIKFDHAGGSCETTTALAGQLCRTATDYYCMALNYTFVYSPNHAYSQGIRYGSYSNLRGDSYKDMYALCAARQCQISPCVHGTCVHGVKNYTCLCDVDWTGEHCDEVIDSCASNPCLSGGTCMDEVGGYSCVCHPHTTGKNCETVLHIDKCYRFSNDSLTYQEASAVCNSIGGHLADIKDSGDQQLLASYIQVGHDVSTWISASTSVSPFGLCDCTDNTPLSATAPWMQRSTKIDVCVLLDSSVGYLGTYQSCNDQHQYVCETNVTSCQPDVCQNGGVCSSCFDGSSVFCTCPQGHTGTFCETADLCDPNPCPFDWTCVGQTGGFHCAVPSAVRATKCWLLHRVLLRSRLELQGGWNSWVLLHPWLTYDHASSQSSIGFISNKRLPPHILP</sequence>
<feature type="domain" description="EGF-like" evidence="8">
    <location>
        <begin position="313"/>
        <end position="349"/>
    </location>
</feature>
<name>A0A6P4ZQQ4_BRABE</name>
<dbReference type="Pfam" id="PF00008">
    <property type="entry name" value="EGF"/>
    <property type="match status" value="1"/>
</dbReference>
<feature type="disulfide bond" evidence="6">
    <location>
        <begin position="498"/>
        <end position="507"/>
    </location>
</feature>
<dbReference type="RefSeq" id="XP_019631971.1">
    <property type="nucleotide sequence ID" value="XM_019776412.1"/>
</dbReference>
<reference evidence="11" key="1">
    <citation type="submission" date="2025-08" db="UniProtKB">
        <authorList>
            <consortium name="RefSeq"/>
        </authorList>
    </citation>
    <scope>IDENTIFICATION</scope>
    <source>
        <tissue evidence="11">Gonad</tissue>
    </source>
</reference>
<dbReference type="PANTHER" id="PTHR12916">
    <property type="entry name" value="CYTOCHROME C OXIDASE POLYPEPTIDE VIC-2"/>
    <property type="match status" value="1"/>
</dbReference>
<evidence type="ECO:0000256" key="3">
    <source>
        <dbReference type="ARBA" id="ARBA00022737"/>
    </source>
</evidence>
<proteinExistence type="predicted"/>
<dbReference type="GO" id="GO:0005509">
    <property type="term" value="F:calcium ion binding"/>
    <property type="evidence" value="ECO:0007669"/>
    <property type="project" value="InterPro"/>
</dbReference>
<feature type="signal peptide" evidence="7">
    <location>
        <begin position="1"/>
        <end position="20"/>
    </location>
</feature>
<dbReference type="GeneID" id="109475657"/>
<dbReference type="PROSITE" id="PS50041">
    <property type="entry name" value="C_TYPE_LECTIN_2"/>
    <property type="match status" value="1"/>
</dbReference>
<dbReference type="PROSITE" id="PS00010">
    <property type="entry name" value="ASX_HYDROXYL"/>
    <property type="match status" value="1"/>
</dbReference>
<dbReference type="PROSITE" id="PS00022">
    <property type="entry name" value="EGF_1"/>
    <property type="match status" value="3"/>
</dbReference>
<dbReference type="SMART" id="SM00181">
    <property type="entry name" value="EGF"/>
    <property type="match status" value="3"/>
</dbReference>
<keyword evidence="4 6" id="KW-1015">Disulfide bond</keyword>
<dbReference type="Gene3D" id="3.10.100.10">
    <property type="entry name" value="Mannose-Binding Protein A, subunit A"/>
    <property type="match status" value="1"/>
</dbReference>
<dbReference type="Pfam" id="PF00059">
    <property type="entry name" value="Lectin_C"/>
    <property type="match status" value="1"/>
</dbReference>
<accession>A0A6P4ZQQ4</accession>
<keyword evidence="3" id="KW-0677">Repeat</keyword>
<evidence type="ECO:0000256" key="7">
    <source>
        <dbReference type="SAM" id="SignalP"/>
    </source>
</evidence>
<dbReference type="GO" id="GO:0005112">
    <property type="term" value="F:Notch binding"/>
    <property type="evidence" value="ECO:0007669"/>
    <property type="project" value="TreeGrafter"/>
</dbReference>
<evidence type="ECO:0000313" key="10">
    <source>
        <dbReference type="Proteomes" id="UP000515135"/>
    </source>
</evidence>
<dbReference type="InterPro" id="IPR001881">
    <property type="entry name" value="EGF-like_Ca-bd_dom"/>
</dbReference>
<dbReference type="CDD" id="cd00037">
    <property type="entry name" value="CLECT"/>
    <property type="match status" value="1"/>
</dbReference>
<dbReference type="SUPFAM" id="SSF57196">
    <property type="entry name" value="EGF/Laminin"/>
    <property type="match status" value="3"/>
</dbReference>
<dbReference type="KEGG" id="bbel:109475657"/>
<feature type="disulfide bond" evidence="6">
    <location>
        <begin position="280"/>
        <end position="290"/>
    </location>
</feature>
<protein>
    <submittedName>
        <fullName evidence="11">Protein jagged-1-like</fullName>
    </submittedName>
</protein>
<dbReference type="SMART" id="SM00179">
    <property type="entry name" value="EGF_CA"/>
    <property type="match status" value="2"/>
</dbReference>
<dbReference type="InterPro" id="IPR016186">
    <property type="entry name" value="C-type_lectin-like/link_sf"/>
</dbReference>
<dbReference type="PANTHER" id="PTHR12916:SF9">
    <property type="entry name" value="NEUROGENIC LOCUS NOTCH HOMOLOG PROTEIN 1-RELATED"/>
    <property type="match status" value="1"/>
</dbReference>
<dbReference type="CDD" id="cd00054">
    <property type="entry name" value="EGF_CA"/>
    <property type="match status" value="1"/>
</dbReference>